<feature type="compositionally biased region" description="Basic and acidic residues" evidence="1">
    <location>
        <begin position="112"/>
        <end position="136"/>
    </location>
</feature>
<dbReference type="AlphaFoldDB" id="A0A1G8XRQ4"/>
<evidence type="ECO:0000313" key="3">
    <source>
        <dbReference type="EMBL" id="SDJ93228.1"/>
    </source>
</evidence>
<keyword evidence="2" id="KW-0472">Membrane</keyword>
<organism evidence="3 4">
    <name type="scientific">Halovenus aranensis</name>
    <dbReference type="NCBI Taxonomy" id="890420"/>
    <lineage>
        <taxon>Archaea</taxon>
        <taxon>Methanobacteriati</taxon>
        <taxon>Methanobacteriota</taxon>
        <taxon>Stenosarchaea group</taxon>
        <taxon>Halobacteria</taxon>
        <taxon>Halobacteriales</taxon>
        <taxon>Haloarculaceae</taxon>
        <taxon>Halovenus</taxon>
    </lineage>
</organism>
<feature type="transmembrane region" description="Helical" evidence="2">
    <location>
        <begin position="21"/>
        <end position="42"/>
    </location>
</feature>
<feature type="region of interest" description="Disordered" evidence="1">
    <location>
        <begin position="77"/>
        <end position="136"/>
    </location>
</feature>
<evidence type="ECO:0000256" key="2">
    <source>
        <dbReference type="SAM" id="Phobius"/>
    </source>
</evidence>
<dbReference type="RefSeq" id="WP_092703531.1">
    <property type="nucleotide sequence ID" value="NZ_FNFC01000012.1"/>
</dbReference>
<sequence length="136" mass="15138">MNADSSRPSAFGDHSEAVHSLASLVVSTVTMLTLVVAFGLLALGVEEFWVVFVVGFGGVLPMAVGALATLDRLDDRRAGGESQTHDERTEDESAPRELRRQYARGEFTDEEFERRVERLLETPTTDDSRDPTRRKR</sequence>
<keyword evidence="2" id="KW-0812">Transmembrane</keyword>
<dbReference type="Proteomes" id="UP000198856">
    <property type="component" value="Unassembled WGS sequence"/>
</dbReference>
<keyword evidence="4" id="KW-1185">Reference proteome</keyword>
<reference evidence="3 4" key="1">
    <citation type="submission" date="2016-10" db="EMBL/GenBank/DDBJ databases">
        <authorList>
            <person name="de Groot N.N."/>
        </authorList>
    </citation>
    <scope>NUCLEOTIDE SEQUENCE [LARGE SCALE GENOMIC DNA]</scope>
    <source>
        <strain evidence="3 4">IBRC-M10015</strain>
    </source>
</reference>
<protein>
    <submittedName>
        <fullName evidence="3">Short C-terminal domain-containing protein</fullName>
    </submittedName>
</protein>
<evidence type="ECO:0000256" key="1">
    <source>
        <dbReference type="SAM" id="MobiDB-lite"/>
    </source>
</evidence>
<gene>
    <name evidence="3" type="ORF">SAMN05216226_11244</name>
</gene>
<feature type="compositionally biased region" description="Basic and acidic residues" evidence="1">
    <location>
        <begin position="77"/>
        <end position="100"/>
    </location>
</feature>
<keyword evidence="2" id="KW-1133">Transmembrane helix</keyword>
<dbReference type="STRING" id="890420.SAMN05216226_11244"/>
<accession>A0A1G8XRQ4</accession>
<evidence type="ECO:0000313" key="4">
    <source>
        <dbReference type="Proteomes" id="UP000198856"/>
    </source>
</evidence>
<name>A0A1G8XRQ4_9EURY</name>
<feature type="transmembrane region" description="Helical" evidence="2">
    <location>
        <begin position="48"/>
        <end position="70"/>
    </location>
</feature>
<proteinExistence type="predicted"/>
<dbReference type="EMBL" id="FNFC01000012">
    <property type="protein sequence ID" value="SDJ93228.1"/>
    <property type="molecule type" value="Genomic_DNA"/>
</dbReference>